<evidence type="ECO:0000256" key="1">
    <source>
        <dbReference type="ARBA" id="ARBA00004141"/>
    </source>
</evidence>
<dbReference type="PANTHER" id="PTHR33048:SF47">
    <property type="entry name" value="INTEGRAL MEMBRANE PROTEIN-RELATED"/>
    <property type="match status" value="1"/>
</dbReference>
<feature type="transmembrane region" description="Helical" evidence="6">
    <location>
        <begin position="163"/>
        <end position="184"/>
    </location>
</feature>
<dbReference type="GO" id="GO:0016020">
    <property type="term" value="C:membrane"/>
    <property type="evidence" value="ECO:0007669"/>
    <property type="project" value="UniProtKB-SubCell"/>
</dbReference>
<feature type="transmembrane region" description="Helical" evidence="6">
    <location>
        <begin position="43"/>
        <end position="63"/>
    </location>
</feature>
<accession>A0A2J6R739</accession>
<comment type="similarity">
    <text evidence="5">Belongs to the SAT4 family.</text>
</comment>
<dbReference type="EMBL" id="KZ613954">
    <property type="protein sequence ID" value="PMD34334.1"/>
    <property type="molecule type" value="Genomic_DNA"/>
</dbReference>
<reference evidence="8 9" key="1">
    <citation type="submission" date="2016-04" db="EMBL/GenBank/DDBJ databases">
        <title>A degradative enzymes factory behind the ericoid mycorrhizal symbiosis.</title>
        <authorList>
            <consortium name="DOE Joint Genome Institute"/>
            <person name="Martino E."/>
            <person name="Morin E."/>
            <person name="Grelet G."/>
            <person name="Kuo A."/>
            <person name="Kohler A."/>
            <person name="Daghino S."/>
            <person name="Barry K."/>
            <person name="Choi C."/>
            <person name="Cichocki N."/>
            <person name="Clum A."/>
            <person name="Copeland A."/>
            <person name="Hainaut M."/>
            <person name="Haridas S."/>
            <person name="Labutti K."/>
            <person name="Lindquist E."/>
            <person name="Lipzen A."/>
            <person name="Khouja H.-R."/>
            <person name="Murat C."/>
            <person name="Ohm R."/>
            <person name="Olson A."/>
            <person name="Spatafora J."/>
            <person name="Veneault-Fourrey C."/>
            <person name="Henrissat B."/>
            <person name="Grigoriev I."/>
            <person name="Martin F."/>
            <person name="Perotto S."/>
        </authorList>
    </citation>
    <scope>NUCLEOTIDE SEQUENCE [LARGE SCALE GENOMIC DNA]</scope>
    <source>
        <strain evidence="8 9">F</strain>
    </source>
</reference>
<keyword evidence="3 6" id="KW-1133">Transmembrane helix</keyword>
<evidence type="ECO:0000256" key="6">
    <source>
        <dbReference type="SAM" id="Phobius"/>
    </source>
</evidence>
<dbReference type="OrthoDB" id="10017208at2759"/>
<evidence type="ECO:0000313" key="9">
    <source>
        <dbReference type="Proteomes" id="UP000235786"/>
    </source>
</evidence>
<dbReference type="Proteomes" id="UP000235786">
    <property type="component" value="Unassembled WGS sequence"/>
</dbReference>
<evidence type="ECO:0000256" key="2">
    <source>
        <dbReference type="ARBA" id="ARBA00022692"/>
    </source>
</evidence>
<gene>
    <name evidence="8" type="ORF">L207DRAFT_588934</name>
</gene>
<evidence type="ECO:0000313" key="8">
    <source>
        <dbReference type="EMBL" id="PMD34334.1"/>
    </source>
</evidence>
<feature type="transmembrane region" description="Helical" evidence="6">
    <location>
        <begin position="13"/>
        <end position="31"/>
    </location>
</feature>
<keyword evidence="9" id="KW-1185">Reference proteome</keyword>
<keyword evidence="2 6" id="KW-0812">Transmembrane</keyword>
<dbReference type="STRING" id="1149755.A0A2J6R739"/>
<feature type="transmembrane region" description="Helical" evidence="6">
    <location>
        <begin position="83"/>
        <end position="108"/>
    </location>
</feature>
<dbReference type="PANTHER" id="PTHR33048">
    <property type="entry name" value="PTH11-LIKE INTEGRAL MEMBRANE PROTEIN (AFU_ORTHOLOGUE AFUA_5G11245)"/>
    <property type="match status" value="1"/>
</dbReference>
<organism evidence="8 9">
    <name type="scientific">Hyaloscypha variabilis (strain UAMH 11265 / GT02V1 / F)</name>
    <name type="common">Meliniomyces variabilis</name>
    <dbReference type="NCBI Taxonomy" id="1149755"/>
    <lineage>
        <taxon>Eukaryota</taxon>
        <taxon>Fungi</taxon>
        <taxon>Dikarya</taxon>
        <taxon>Ascomycota</taxon>
        <taxon>Pezizomycotina</taxon>
        <taxon>Leotiomycetes</taxon>
        <taxon>Helotiales</taxon>
        <taxon>Hyaloscyphaceae</taxon>
        <taxon>Hyaloscypha</taxon>
        <taxon>Hyaloscypha variabilis</taxon>
    </lineage>
</organism>
<proteinExistence type="inferred from homology"/>
<evidence type="ECO:0000256" key="4">
    <source>
        <dbReference type="ARBA" id="ARBA00023136"/>
    </source>
</evidence>
<evidence type="ECO:0000259" key="7">
    <source>
        <dbReference type="Pfam" id="PF20684"/>
    </source>
</evidence>
<protein>
    <recommendedName>
        <fullName evidence="7">Rhodopsin domain-containing protein</fullName>
    </recommendedName>
</protein>
<comment type="subcellular location">
    <subcellularLocation>
        <location evidence="1">Membrane</location>
        <topology evidence="1">Multi-pass membrane protein</topology>
    </subcellularLocation>
</comment>
<sequence>MATDDRGTSVAPIVVPVFVLAVLAVAARTYSRRLIRQSRNASDFTIVFGLMVSASLTGMILYSPRIGLGRHITEVPVDHIEKLLITLYVGCILYAISILVIKISILLLYRSLFPTPGINLATKIIAAISVAWAFETALVGILSCRPVKSFWDITITERKCINTTAFFIANSAVHVVIDIAILTLPIRKVWPLKMSIQKKVVVSFMFLLGGFICVIGIIRLFFVATLKMTDVTYSLVDTYTWSSIETSVGVICACLPTLRPLFMKLFPKSGLETRVATVPHLYSTDRNRPRNQEDVENFERIPEYQLGSLSPSVSSNTAIIVTREVDQENQVGKLSLDSTRELWRYKGYKR</sequence>
<feature type="transmembrane region" description="Helical" evidence="6">
    <location>
        <begin position="120"/>
        <end position="143"/>
    </location>
</feature>
<keyword evidence="4 6" id="KW-0472">Membrane</keyword>
<evidence type="ECO:0000256" key="3">
    <source>
        <dbReference type="ARBA" id="ARBA00022989"/>
    </source>
</evidence>
<feature type="transmembrane region" description="Helical" evidence="6">
    <location>
        <begin position="204"/>
        <end position="226"/>
    </location>
</feature>
<feature type="domain" description="Rhodopsin" evidence="7">
    <location>
        <begin position="27"/>
        <end position="263"/>
    </location>
</feature>
<name>A0A2J6R739_HYAVF</name>
<evidence type="ECO:0000256" key="5">
    <source>
        <dbReference type="ARBA" id="ARBA00038359"/>
    </source>
</evidence>
<dbReference type="Pfam" id="PF20684">
    <property type="entry name" value="Fung_rhodopsin"/>
    <property type="match status" value="1"/>
</dbReference>
<dbReference type="AlphaFoldDB" id="A0A2J6R739"/>
<dbReference type="InterPro" id="IPR052337">
    <property type="entry name" value="SAT4-like"/>
</dbReference>
<dbReference type="InterPro" id="IPR049326">
    <property type="entry name" value="Rhodopsin_dom_fungi"/>
</dbReference>